<comment type="caution">
    <text evidence="5">The sequence shown here is derived from an EMBL/GenBank/DDBJ whole genome shotgun (WGS) entry which is preliminary data.</text>
</comment>
<reference evidence="5 6" key="1">
    <citation type="submission" date="2018-10" db="EMBL/GenBank/DDBJ databases">
        <authorList>
            <person name="Li J."/>
        </authorList>
    </citation>
    <scope>NUCLEOTIDE SEQUENCE [LARGE SCALE GENOMIC DNA]</scope>
    <source>
        <strain evidence="5 6">IF 016277</strain>
    </source>
</reference>
<dbReference type="GO" id="GO:0004497">
    <property type="term" value="F:monooxygenase activity"/>
    <property type="evidence" value="ECO:0007669"/>
    <property type="project" value="UniProtKB-KW"/>
</dbReference>
<sequence>MTELVIGIELDLVGSHRAAWRFATHPPHVALNPEHIAGQARHLDEAGYDFLSLRTPPEPGEFPTRNPLIRLSATELAGFLAGHTHNIGIVVDTNTIRAEAFHLANQLASVDWTSGGWAGWIPTIDETPAIAASFNEEEITDTDRLHREAVEVVTAVRRIWDTWEDGAILADQSIPRFFNLERWHNTDFVGEFFTVEGPSIVARPPQGQLVVFGYAGDNLGEGVDVVFLDARGPQEVSARAAAARAAGARSVIQDVRVVLAADSDAAARRLAELEAAGEWNEDRPALLFAGTPAALTELLAGIADHVDGVRLLPAVNDVDIPLLSQAVLPALAERGVHERATIARTLTERLALAPRQNVFALERAAR</sequence>
<dbReference type="EMBL" id="RCUX01000007">
    <property type="protein sequence ID" value="RLP75278.1"/>
    <property type="molecule type" value="Genomic_DNA"/>
</dbReference>
<keyword evidence="2" id="KW-0288">FMN</keyword>
<keyword evidence="1" id="KW-0285">Flavoprotein</keyword>
<protein>
    <submittedName>
        <fullName evidence="5">Nitrilotriacetate monooxygenase</fullName>
    </submittedName>
</protein>
<dbReference type="InterPro" id="IPR051260">
    <property type="entry name" value="Diverse_substr_monoxygenases"/>
</dbReference>
<keyword evidence="6" id="KW-1185">Reference proteome</keyword>
<keyword evidence="4 5" id="KW-0503">Monooxygenase</keyword>
<accession>A0A3L7A5S1</accession>
<evidence type="ECO:0000313" key="6">
    <source>
        <dbReference type="Proteomes" id="UP000272503"/>
    </source>
</evidence>
<proteinExistence type="predicted"/>
<evidence type="ECO:0000256" key="4">
    <source>
        <dbReference type="ARBA" id="ARBA00023033"/>
    </source>
</evidence>
<evidence type="ECO:0000256" key="1">
    <source>
        <dbReference type="ARBA" id="ARBA00022630"/>
    </source>
</evidence>
<dbReference type="RefSeq" id="WP_121648827.1">
    <property type="nucleotide sequence ID" value="NZ_RCUX01000007.1"/>
</dbReference>
<dbReference type="GO" id="GO:0016705">
    <property type="term" value="F:oxidoreductase activity, acting on paired donors, with incorporation or reduction of molecular oxygen"/>
    <property type="evidence" value="ECO:0007669"/>
    <property type="project" value="InterPro"/>
</dbReference>
<dbReference type="AlphaFoldDB" id="A0A3L7A5S1"/>
<dbReference type="OrthoDB" id="3265338at2"/>
<gene>
    <name evidence="5" type="ORF">D9V32_10325</name>
</gene>
<dbReference type="PANTHER" id="PTHR30011:SF16">
    <property type="entry name" value="C2H2 FINGER DOMAIN TRANSCRIPTION FACTOR (EUROFUNG)-RELATED"/>
    <property type="match status" value="1"/>
</dbReference>
<dbReference type="Gene3D" id="3.20.20.30">
    <property type="entry name" value="Luciferase-like domain"/>
    <property type="match status" value="1"/>
</dbReference>
<evidence type="ECO:0000256" key="2">
    <source>
        <dbReference type="ARBA" id="ARBA00022643"/>
    </source>
</evidence>
<organism evidence="5 6">
    <name type="scientific">Mycetocola tolaasinivorans</name>
    <dbReference type="NCBI Taxonomy" id="76635"/>
    <lineage>
        <taxon>Bacteria</taxon>
        <taxon>Bacillati</taxon>
        <taxon>Actinomycetota</taxon>
        <taxon>Actinomycetes</taxon>
        <taxon>Micrococcales</taxon>
        <taxon>Microbacteriaceae</taxon>
        <taxon>Mycetocola</taxon>
    </lineage>
</organism>
<dbReference type="InterPro" id="IPR036661">
    <property type="entry name" value="Luciferase-like_sf"/>
</dbReference>
<name>A0A3L7A5S1_9MICO</name>
<dbReference type="PANTHER" id="PTHR30011">
    <property type="entry name" value="ALKANESULFONATE MONOOXYGENASE-RELATED"/>
    <property type="match status" value="1"/>
</dbReference>
<keyword evidence="3" id="KW-0560">Oxidoreductase</keyword>
<dbReference type="Proteomes" id="UP000272503">
    <property type="component" value="Unassembled WGS sequence"/>
</dbReference>
<evidence type="ECO:0000313" key="5">
    <source>
        <dbReference type="EMBL" id="RLP75278.1"/>
    </source>
</evidence>
<dbReference type="SUPFAM" id="SSF51679">
    <property type="entry name" value="Bacterial luciferase-like"/>
    <property type="match status" value="1"/>
</dbReference>
<evidence type="ECO:0000256" key="3">
    <source>
        <dbReference type="ARBA" id="ARBA00023002"/>
    </source>
</evidence>